<keyword evidence="3" id="KW-1185">Reference proteome</keyword>
<dbReference type="EMBL" id="BGPR01029606">
    <property type="protein sequence ID" value="GBO01487.1"/>
    <property type="molecule type" value="Genomic_DNA"/>
</dbReference>
<organism evidence="2 3">
    <name type="scientific">Araneus ventricosus</name>
    <name type="common">Orbweaver spider</name>
    <name type="synonym">Epeira ventricosa</name>
    <dbReference type="NCBI Taxonomy" id="182803"/>
    <lineage>
        <taxon>Eukaryota</taxon>
        <taxon>Metazoa</taxon>
        <taxon>Ecdysozoa</taxon>
        <taxon>Arthropoda</taxon>
        <taxon>Chelicerata</taxon>
        <taxon>Arachnida</taxon>
        <taxon>Araneae</taxon>
        <taxon>Araneomorphae</taxon>
        <taxon>Entelegynae</taxon>
        <taxon>Araneoidea</taxon>
        <taxon>Araneidae</taxon>
        <taxon>Araneus</taxon>
    </lineage>
</organism>
<feature type="region of interest" description="Disordered" evidence="1">
    <location>
        <begin position="29"/>
        <end position="89"/>
    </location>
</feature>
<comment type="caution">
    <text evidence="2">The sequence shown here is derived from an EMBL/GenBank/DDBJ whole genome shotgun (WGS) entry which is preliminary data.</text>
</comment>
<protein>
    <submittedName>
        <fullName evidence="2">Uncharacterized protein</fullName>
    </submittedName>
</protein>
<name>A0A4Y2TQ10_ARAVE</name>
<gene>
    <name evidence="2" type="ORF">AVEN_202927_1</name>
</gene>
<accession>A0A4Y2TQ10</accession>
<reference evidence="2 3" key="1">
    <citation type="journal article" date="2019" name="Sci. Rep.">
        <title>Orb-weaving spider Araneus ventricosus genome elucidates the spidroin gene catalogue.</title>
        <authorList>
            <person name="Kono N."/>
            <person name="Nakamura H."/>
            <person name="Ohtoshi R."/>
            <person name="Moran D.A.P."/>
            <person name="Shinohara A."/>
            <person name="Yoshida Y."/>
            <person name="Fujiwara M."/>
            <person name="Mori M."/>
            <person name="Tomita M."/>
            <person name="Arakawa K."/>
        </authorList>
    </citation>
    <scope>NUCLEOTIDE SEQUENCE [LARGE SCALE GENOMIC DNA]</scope>
</reference>
<evidence type="ECO:0000256" key="1">
    <source>
        <dbReference type="SAM" id="MobiDB-lite"/>
    </source>
</evidence>
<evidence type="ECO:0000313" key="2">
    <source>
        <dbReference type="EMBL" id="GBO01487.1"/>
    </source>
</evidence>
<dbReference type="AlphaFoldDB" id="A0A4Y2TQ10"/>
<sequence length="89" mass="9732">MAKTIPVLAPLYRTSVPPAGDFLTWASDLTSTRKNPLGKSDERTQRKNLPWKIGQKNSMEDPMENRTEETPGSGGLARLPVCPMASGPH</sequence>
<proteinExistence type="predicted"/>
<dbReference type="Proteomes" id="UP000499080">
    <property type="component" value="Unassembled WGS sequence"/>
</dbReference>
<evidence type="ECO:0000313" key="3">
    <source>
        <dbReference type="Proteomes" id="UP000499080"/>
    </source>
</evidence>